<protein>
    <submittedName>
        <fullName evidence="2">Uncharacterized protein</fullName>
    </submittedName>
</protein>
<name>A0A915CPC4_9BILA</name>
<organism evidence="1 2">
    <name type="scientific">Ditylenchus dipsaci</name>
    <dbReference type="NCBI Taxonomy" id="166011"/>
    <lineage>
        <taxon>Eukaryota</taxon>
        <taxon>Metazoa</taxon>
        <taxon>Ecdysozoa</taxon>
        <taxon>Nematoda</taxon>
        <taxon>Chromadorea</taxon>
        <taxon>Rhabditida</taxon>
        <taxon>Tylenchina</taxon>
        <taxon>Tylenchomorpha</taxon>
        <taxon>Sphaerularioidea</taxon>
        <taxon>Anguinidae</taxon>
        <taxon>Anguininae</taxon>
        <taxon>Ditylenchus</taxon>
    </lineage>
</organism>
<keyword evidence="1" id="KW-1185">Reference proteome</keyword>
<evidence type="ECO:0000313" key="2">
    <source>
        <dbReference type="WBParaSite" id="jg11124"/>
    </source>
</evidence>
<evidence type="ECO:0000313" key="1">
    <source>
        <dbReference type="Proteomes" id="UP000887574"/>
    </source>
</evidence>
<dbReference type="Proteomes" id="UP000887574">
    <property type="component" value="Unplaced"/>
</dbReference>
<reference evidence="2" key="1">
    <citation type="submission" date="2022-11" db="UniProtKB">
        <authorList>
            <consortium name="WormBaseParasite"/>
        </authorList>
    </citation>
    <scope>IDENTIFICATION</scope>
</reference>
<proteinExistence type="predicted"/>
<sequence>MSRKRAAVALVELAKKRFFTDYLMFCALYQRWYLLCSYLTNWKKVNKYALIGPCAEPLIFGNQMRRFFLVSPIWPSSCSVVKLHRPCERAFKSSDACRQLHKKPSRSKKTASLVPLRSIFCEM</sequence>
<dbReference type="WBParaSite" id="jg11124">
    <property type="protein sequence ID" value="jg11124"/>
    <property type="gene ID" value="jg11124"/>
</dbReference>
<dbReference type="AlphaFoldDB" id="A0A915CPC4"/>
<accession>A0A915CPC4</accession>